<protein>
    <submittedName>
        <fullName evidence="6">Uracil-DNA glycosylase-like protein</fullName>
    </submittedName>
</protein>
<evidence type="ECO:0000256" key="4">
    <source>
        <dbReference type="SAM" id="MobiDB-lite"/>
    </source>
</evidence>
<dbReference type="GO" id="GO:0004844">
    <property type="term" value="F:uracil DNA N-glycosylase activity"/>
    <property type="evidence" value="ECO:0007669"/>
    <property type="project" value="TreeGrafter"/>
</dbReference>
<sequence>MKEEDISDDPAITLNEFRSSLSQFSFSSDSKPELRRSPRKPAIRASPYGSPTKRQASESGSSQRDDKVAASSSRERSPKKQKRSYAPPELYSHLRELQDHLKQDLDVIFCGIKSRTFSLIARPAKLGSSPGKRSAEIGHHFGNPTNHFWWCVKACVRGTALKKKSLRGRCLHRSGFTDTQISPQEDFTLPDRFSLGLTNLIDRPTTEQTELSREEQVAGVPFFLAKIARYRPRIVCFVGLGIAKVVESSLKVTLSNGAKSWGLRPYKMVHSDPSAFPETLFFAAPSSSGLVTQFQRPEKARIFGELRDIVQNLKAGNLSTTDMIVIPPEQIAQIPAPSAALGMFLFPAQGSSSDAAGEEKHTGD</sequence>
<dbReference type="Pfam" id="PF03167">
    <property type="entry name" value="UDG"/>
    <property type="match status" value="1"/>
</dbReference>
<dbReference type="AlphaFoldDB" id="A0AAD7H0Z4"/>
<evidence type="ECO:0000313" key="6">
    <source>
        <dbReference type="EMBL" id="KAJ7709780.1"/>
    </source>
</evidence>
<name>A0AAD7H0Z4_MYCRO</name>
<dbReference type="CDD" id="cd10028">
    <property type="entry name" value="UDG-F2_TDG_MUG"/>
    <property type="match status" value="1"/>
</dbReference>
<keyword evidence="1" id="KW-0227">DNA damage</keyword>
<dbReference type="InterPro" id="IPR015637">
    <property type="entry name" value="MUG/TDG"/>
</dbReference>
<dbReference type="Proteomes" id="UP001221757">
    <property type="component" value="Unassembled WGS sequence"/>
</dbReference>
<accession>A0AAD7H0Z4</accession>
<dbReference type="SUPFAM" id="SSF52141">
    <property type="entry name" value="Uracil-DNA glycosylase-like"/>
    <property type="match status" value="1"/>
</dbReference>
<dbReference type="GO" id="GO:0008263">
    <property type="term" value="F:pyrimidine-specific mismatch base pair DNA N-glycosylase activity"/>
    <property type="evidence" value="ECO:0007669"/>
    <property type="project" value="TreeGrafter"/>
</dbReference>
<proteinExistence type="predicted"/>
<gene>
    <name evidence="6" type="ORF">B0H17DRAFT_970700</name>
</gene>
<evidence type="ECO:0000256" key="2">
    <source>
        <dbReference type="ARBA" id="ARBA00022801"/>
    </source>
</evidence>
<dbReference type="Gene3D" id="3.40.470.10">
    <property type="entry name" value="Uracil-DNA glycosylase-like domain"/>
    <property type="match status" value="1"/>
</dbReference>
<evidence type="ECO:0000256" key="3">
    <source>
        <dbReference type="ARBA" id="ARBA00023204"/>
    </source>
</evidence>
<dbReference type="PANTHER" id="PTHR12159:SF9">
    <property type="entry name" value="G_T MISMATCH-SPECIFIC THYMINE DNA GLYCOSYLASE"/>
    <property type="match status" value="1"/>
</dbReference>
<organism evidence="6 7">
    <name type="scientific">Mycena rosella</name>
    <name type="common">Pink bonnet</name>
    <name type="synonym">Agaricus rosellus</name>
    <dbReference type="NCBI Taxonomy" id="1033263"/>
    <lineage>
        <taxon>Eukaryota</taxon>
        <taxon>Fungi</taxon>
        <taxon>Dikarya</taxon>
        <taxon>Basidiomycota</taxon>
        <taxon>Agaricomycotina</taxon>
        <taxon>Agaricomycetes</taxon>
        <taxon>Agaricomycetidae</taxon>
        <taxon>Agaricales</taxon>
        <taxon>Marasmiineae</taxon>
        <taxon>Mycenaceae</taxon>
        <taxon>Mycena</taxon>
    </lineage>
</organism>
<dbReference type="InterPro" id="IPR036895">
    <property type="entry name" value="Uracil-DNA_glycosylase-like_sf"/>
</dbReference>
<reference evidence="6" key="1">
    <citation type="submission" date="2023-03" db="EMBL/GenBank/DDBJ databases">
        <title>Massive genome expansion in bonnet fungi (Mycena s.s.) driven by repeated elements and novel gene families across ecological guilds.</title>
        <authorList>
            <consortium name="Lawrence Berkeley National Laboratory"/>
            <person name="Harder C.B."/>
            <person name="Miyauchi S."/>
            <person name="Viragh M."/>
            <person name="Kuo A."/>
            <person name="Thoen E."/>
            <person name="Andreopoulos B."/>
            <person name="Lu D."/>
            <person name="Skrede I."/>
            <person name="Drula E."/>
            <person name="Henrissat B."/>
            <person name="Morin E."/>
            <person name="Kohler A."/>
            <person name="Barry K."/>
            <person name="LaButti K."/>
            <person name="Morin E."/>
            <person name="Salamov A."/>
            <person name="Lipzen A."/>
            <person name="Mereny Z."/>
            <person name="Hegedus B."/>
            <person name="Baldrian P."/>
            <person name="Stursova M."/>
            <person name="Weitz H."/>
            <person name="Taylor A."/>
            <person name="Grigoriev I.V."/>
            <person name="Nagy L.G."/>
            <person name="Martin F."/>
            <person name="Kauserud H."/>
        </authorList>
    </citation>
    <scope>NUCLEOTIDE SEQUENCE</scope>
    <source>
        <strain evidence="6">CBHHK067</strain>
    </source>
</reference>
<dbReference type="InterPro" id="IPR005122">
    <property type="entry name" value="Uracil-DNA_glycosylase-like"/>
</dbReference>
<evidence type="ECO:0000256" key="1">
    <source>
        <dbReference type="ARBA" id="ARBA00022763"/>
    </source>
</evidence>
<keyword evidence="7" id="KW-1185">Reference proteome</keyword>
<feature type="domain" description="Uracil-DNA glycosylase-like" evidence="5">
    <location>
        <begin position="126"/>
        <end position="295"/>
    </location>
</feature>
<keyword evidence="2" id="KW-0378">Hydrolase</keyword>
<feature type="compositionally biased region" description="Polar residues" evidence="4">
    <location>
        <begin position="52"/>
        <end position="62"/>
    </location>
</feature>
<dbReference type="EMBL" id="JARKIE010000002">
    <property type="protein sequence ID" value="KAJ7709780.1"/>
    <property type="molecule type" value="Genomic_DNA"/>
</dbReference>
<dbReference type="PANTHER" id="PTHR12159">
    <property type="entry name" value="G/T AND G/U MISMATCH-SPECIFIC DNA GLYCOSYLASE"/>
    <property type="match status" value="1"/>
</dbReference>
<evidence type="ECO:0000259" key="5">
    <source>
        <dbReference type="Pfam" id="PF03167"/>
    </source>
</evidence>
<feature type="compositionally biased region" description="Basic and acidic residues" evidence="4">
    <location>
        <begin position="63"/>
        <end position="78"/>
    </location>
</feature>
<keyword evidence="3" id="KW-0234">DNA repair</keyword>
<evidence type="ECO:0000313" key="7">
    <source>
        <dbReference type="Proteomes" id="UP001221757"/>
    </source>
</evidence>
<feature type="non-terminal residue" evidence="6">
    <location>
        <position position="364"/>
    </location>
</feature>
<feature type="region of interest" description="Disordered" evidence="4">
    <location>
        <begin position="23"/>
        <end position="88"/>
    </location>
</feature>
<comment type="caution">
    <text evidence="6">The sequence shown here is derived from an EMBL/GenBank/DDBJ whole genome shotgun (WGS) entry which is preliminary data.</text>
</comment>
<dbReference type="GO" id="GO:0006285">
    <property type="term" value="P:base-excision repair, AP site formation"/>
    <property type="evidence" value="ECO:0007669"/>
    <property type="project" value="InterPro"/>
</dbReference>